<accession>A0A0G0LQ06</accession>
<evidence type="ECO:0000313" key="2">
    <source>
        <dbReference type="Proteomes" id="UP000034932"/>
    </source>
</evidence>
<sequence length="258" mass="30267">MSYGLERFIYTPEYFQTTPEKYFQKVKAFSDNDGVRSDTRTLVIKVFNGMFGTNYIASDIREWRSIEKLAKIQGLSDEDAQVLEKKLWYDPDLLYKADPVPGATEMSFWFYDHGYSFPVISSRTDLVEDSENRLYKNVYDATIAWFKRWEPWMPSEHIYMQSPHDIKREIYKAFMYGFLTRDRHGEGVFFEDVPSHAKTILTYNPKATLVLLSDLCEMDYLPVSRLNYIRISGSNGNLPNMQQAYDLFINRKSSVAQC</sequence>
<dbReference type="EMBL" id="LBVW01000018">
    <property type="protein sequence ID" value="KKQ93122.1"/>
    <property type="molecule type" value="Genomic_DNA"/>
</dbReference>
<gene>
    <name evidence="1" type="ORF">UT19_C0018G0007</name>
</gene>
<dbReference type="AlphaFoldDB" id="A0A0G0LQ06"/>
<evidence type="ECO:0000313" key="1">
    <source>
        <dbReference type="EMBL" id="KKQ93122.1"/>
    </source>
</evidence>
<name>A0A0G0LQ06_9BACT</name>
<reference evidence="1 2" key="1">
    <citation type="journal article" date="2015" name="Nature">
        <title>rRNA introns, odd ribosomes, and small enigmatic genomes across a large radiation of phyla.</title>
        <authorList>
            <person name="Brown C.T."/>
            <person name="Hug L.A."/>
            <person name="Thomas B.C."/>
            <person name="Sharon I."/>
            <person name="Castelle C.J."/>
            <person name="Singh A."/>
            <person name="Wilkins M.J."/>
            <person name="Williams K.H."/>
            <person name="Banfield J.F."/>
        </authorList>
    </citation>
    <scope>NUCLEOTIDE SEQUENCE [LARGE SCALE GENOMIC DNA]</scope>
</reference>
<dbReference type="STRING" id="1618573.UT19_C0018G0007"/>
<dbReference type="Proteomes" id="UP000034932">
    <property type="component" value="Unassembled WGS sequence"/>
</dbReference>
<organism evidence="1 2">
    <name type="scientific">Candidatus Woesebacteria bacterium GW2011_GWB1_39_10b</name>
    <dbReference type="NCBI Taxonomy" id="1618573"/>
    <lineage>
        <taxon>Bacteria</taxon>
        <taxon>Candidatus Woeseibacteriota</taxon>
    </lineage>
</organism>
<proteinExistence type="predicted"/>
<protein>
    <submittedName>
        <fullName evidence="1">Uncharacterized protein</fullName>
    </submittedName>
</protein>
<comment type="caution">
    <text evidence="1">The sequence shown here is derived from an EMBL/GenBank/DDBJ whole genome shotgun (WGS) entry which is preliminary data.</text>
</comment>